<evidence type="ECO:0000313" key="2">
    <source>
        <dbReference type="Proteomes" id="UP000183685"/>
    </source>
</evidence>
<protein>
    <submittedName>
        <fullName evidence="1">Uncharacterized protein</fullName>
    </submittedName>
</protein>
<proteinExistence type="predicted"/>
<organism evidence="1 2">
    <name type="scientific">Kordiimonas lacus</name>
    <dbReference type="NCBI Taxonomy" id="637679"/>
    <lineage>
        <taxon>Bacteria</taxon>
        <taxon>Pseudomonadati</taxon>
        <taxon>Pseudomonadota</taxon>
        <taxon>Alphaproteobacteria</taxon>
        <taxon>Kordiimonadales</taxon>
        <taxon>Kordiimonadaceae</taxon>
        <taxon>Kordiimonas</taxon>
    </lineage>
</organism>
<sequence length="135" mass="14942">MKLHESLQKVKGHLDSLDDPAFDQLEFDWEGIKFHATADTGQDGAGIIRLDAKLGRLYFTVENAAERTMAIERVYSTNRGIDGAYKISKTGDVTYHSVTATNQKLQGNDLVGALTLILLESESHLRALRSHLKAT</sequence>
<gene>
    <name evidence="1" type="ORF">SAMN04488071_2882</name>
</gene>
<evidence type="ECO:0000313" key="1">
    <source>
        <dbReference type="EMBL" id="SDE41065.1"/>
    </source>
</evidence>
<accession>A0A1G7CRD1</accession>
<keyword evidence="2" id="KW-1185">Reference proteome</keyword>
<dbReference type="AlphaFoldDB" id="A0A1G7CRD1"/>
<reference evidence="1 2" key="1">
    <citation type="submission" date="2016-10" db="EMBL/GenBank/DDBJ databases">
        <authorList>
            <person name="de Groot N.N."/>
        </authorList>
    </citation>
    <scope>NUCLEOTIDE SEQUENCE [LARGE SCALE GENOMIC DNA]</scope>
    <source>
        <strain evidence="1 2">CGMCC 1.9109</strain>
    </source>
</reference>
<dbReference type="RefSeq" id="WP_068306625.1">
    <property type="nucleotide sequence ID" value="NZ_FNAK01000006.1"/>
</dbReference>
<dbReference type="EMBL" id="FNAK01000006">
    <property type="protein sequence ID" value="SDE41065.1"/>
    <property type="molecule type" value="Genomic_DNA"/>
</dbReference>
<name>A0A1G7CRD1_9PROT</name>
<dbReference type="OrthoDB" id="8480431at2"/>
<dbReference type="Proteomes" id="UP000183685">
    <property type="component" value="Unassembled WGS sequence"/>
</dbReference>